<proteinExistence type="predicted"/>
<evidence type="ECO:0000259" key="1">
    <source>
        <dbReference type="PROSITE" id="PS51502"/>
    </source>
</evidence>
<evidence type="ECO:0000313" key="3">
    <source>
        <dbReference type="Proteomes" id="UP000248544"/>
    </source>
</evidence>
<feature type="domain" description="Stress-response A/B barrel" evidence="1">
    <location>
        <begin position="2"/>
        <end position="95"/>
    </location>
</feature>
<dbReference type="AlphaFoldDB" id="A0A2W2F661"/>
<evidence type="ECO:0000313" key="2">
    <source>
        <dbReference type="EMBL" id="PZG20568.1"/>
    </source>
</evidence>
<reference evidence="2 3" key="1">
    <citation type="submission" date="2018-01" db="EMBL/GenBank/DDBJ databases">
        <title>Draft genome sequence of Sphaerisporangium sp. 7K107.</title>
        <authorList>
            <person name="Sahin N."/>
            <person name="Saygin H."/>
            <person name="Ay H."/>
        </authorList>
    </citation>
    <scope>NUCLEOTIDE SEQUENCE [LARGE SCALE GENOMIC DNA]</scope>
    <source>
        <strain evidence="2 3">7K107</strain>
    </source>
</reference>
<gene>
    <name evidence="2" type="ORF">C1I98_37460</name>
</gene>
<dbReference type="Gene3D" id="3.30.70.100">
    <property type="match status" value="1"/>
</dbReference>
<comment type="caution">
    <text evidence="2">The sequence shown here is derived from an EMBL/GenBank/DDBJ whole genome shotgun (WGS) entry which is preliminary data.</text>
</comment>
<accession>A0A2W2F661</accession>
<organism evidence="2 3">
    <name type="scientific">Spongiactinospora gelatinilytica</name>
    <dbReference type="NCBI Taxonomy" id="2666298"/>
    <lineage>
        <taxon>Bacteria</taxon>
        <taxon>Bacillati</taxon>
        <taxon>Actinomycetota</taxon>
        <taxon>Actinomycetes</taxon>
        <taxon>Streptosporangiales</taxon>
        <taxon>Streptosporangiaceae</taxon>
        <taxon>Spongiactinospora</taxon>
    </lineage>
</organism>
<dbReference type="EMBL" id="POUA01000600">
    <property type="protein sequence ID" value="PZG20568.1"/>
    <property type="molecule type" value="Genomic_DNA"/>
</dbReference>
<dbReference type="Proteomes" id="UP000248544">
    <property type="component" value="Unassembled WGS sequence"/>
</dbReference>
<name>A0A2W2F661_9ACTN</name>
<keyword evidence="3" id="KW-1185">Reference proteome</keyword>
<dbReference type="SMART" id="SM00886">
    <property type="entry name" value="Dabb"/>
    <property type="match status" value="1"/>
</dbReference>
<dbReference type="InterPro" id="IPR011008">
    <property type="entry name" value="Dimeric_a/b-barrel"/>
</dbReference>
<dbReference type="InterPro" id="IPR013097">
    <property type="entry name" value="Dabb"/>
</dbReference>
<sequence length="99" mass="10964">MLRHVVLMNWTEAATGEQVAEIARRLRELPAAIPEIRSYQCGDDLGVNPGNANFVVTADFDSVDDYIVYRDHPAHRKVIDELIAPILASRTGAQFSLDG</sequence>
<dbReference type="SUPFAM" id="SSF54909">
    <property type="entry name" value="Dimeric alpha+beta barrel"/>
    <property type="match status" value="1"/>
</dbReference>
<dbReference type="Pfam" id="PF07876">
    <property type="entry name" value="Dabb"/>
    <property type="match status" value="1"/>
</dbReference>
<dbReference type="RefSeq" id="WP_111171998.1">
    <property type="nucleotide sequence ID" value="NZ_POUA01000600.1"/>
</dbReference>
<dbReference type="PROSITE" id="PS51502">
    <property type="entry name" value="S_R_A_B_BARREL"/>
    <property type="match status" value="1"/>
</dbReference>
<protein>
    <submittedName>
        <fullName evidence="2">Stress protein</fullName>
    </submittedName>
</protein>